<dbReference type="GO" id="GO:0006364">
    <property type="term" value="P:rRNA processing"/>
    <property type="evidence" value="ECO:0007669"/>
    <property type="project" value="UniProtKB-ARBA"/>
</dbReference>
<keyword evidence="2" id="KW-0413">Isomerase</keyword>
<dbReference type="GO" id="GO:0001522">
    <property type="term" value="P:pseudouridine synthesis"/>
    <property type="evidence" value="ECO:0007669"/>
    <property type="project" value="InterPro"/>
</dbReference>
<evidence type="ECO:0000256" key="1">
    <source>
        <dbReference type="ARBA" id="ARBA00008348"/>
    </source>
</evidence>
<organism evidence="4">
    <name type="scientific">freshwater metagenome</name>
    <dbReference type="NCBI Taxonomy" id="449393"/>
    <lineage>
        <taxon>unclassified sequences</taxon>
        <taxon>metagenomes</taxon>
        <taxon>ecological metagenomes</taxon>
    </lineage>
</organism>
<dbReference type="InterPro" id="IPR042092">
    <property type="entry name" value="PsdUridine_s_RsuA/RluB/E/F_cat"/>
</dbReference>
<evidence type="ECO:0000259" key="3">
    <source>
        <dbReference type="Pfam" id="PF00849"/>
    </source>
</evidence>
<dbReference type="InterPro" id="IPR018496">
    <property type="entry name" value="PsdUridine_synth_RsuA/RluB_CS"/>
</dbReference>
<dbReference type="InterPro" id="IPR000748">
    <property type="entry name" value="PsdUridine_synth_RsuA/RluB/E/F"/>
</dbReference>
<dbReference type="PANTHER" id="PTHR47683:SF2">
    <property type="entry name" value="RNA-BINDING S4 DOMAIN-CONTAINING PROTEIN"/>
    <property type="match status" value="1"/>
</dbReference>
<dbReference type="GO" id="GO:0003723">
    <property type="term" value="F:RNA binding"/>
    <property type="evidence" value="ECO:0007669"/>
    <property type="project" value="InterPro"/>
</dbReference>
<protein>
    <submittedName>
        <fullName evidence="4">Unannotated protein</fullName>
    </submittedName>
</protein>
<dbReference type="NCBIfam" id="TIGR00093">
    <property type="entry name" value="pseudouridine synthase"/>
    <property type="match status" value="1"/>
</dbReference>
<dbReference type="EMBL" id="CAFBIX010000030">
    <property type="protein sequence ID" value="CAB4848606.1"/>
    <property type="molecule type" value="Genomic_DNA"/>
</dbReference>
<evidence type="ECO:0000313" key="4">
    <source>
        <dbReference type="EMBL" id="CAB4848606.1"/>
    </source>
</evidence>
<dbReference type="InterPro" id="IPR050343">
    <property type="entry name" value="RsuA_PseudoU_synthase"/>
</dbReference>
<feature type="domain" description="Pseudouridine synthase RsuA/RluA-like" evidence="3">
    <location>
        <begin position="2"/>
        <end position="130"/>
    </location>
</feature>
<dbReference type="SUPFAM" id="SSF55120">
    <property type="entry name" value="Pseudouridine synthase"/>
    <property type="match status" value="1"/>
</dbReference>
<dbReference type="CDD" id="cd02870">
    <property type="entry name" value="PseudoU_synth_RsuA_like"/>
    <property type="match status" value="1"/>
</dbReference>
<dbReference type="PROSITE" id="PS01149">
    <property type="entry name" value="PSI_RSU"/>
    <property type="match status" value="1"/>
</dbReference>
<name>A0A6J7BS72_9ZZZZ</name>
<sequence length="175" mass="19213">MALNKPRGVITTMTDEHGRECVGDLVAEFEQRLFHVGRLDADTEGLLLLTNDGELSQRLGHPSHGIVKTYLARVTGRISKADIDMVLAGFPIEGTPVAVTDCKIFESGKNQTVVEISIHEGRNRILRKLFDELGYPVIDLVRIKIGPISLGSLKSGHLRVLENKELGKLYSSVGL</sequence>
<gene>
    <name evidence="4" type="ORF">UFOPK3278_00843</name>
</gene>
<dbReference type="Gene3D" id="3.30.70.1560">
    <property type="entry name" value="Alpha-L RNA-binding motif"/>
    <property type="match status" value="1"/>
</dbReference>
<accession>A0A6J7BS72</accession>
<dbReference type="InterPro" id="IPR006145">
    <property type="entry name" value="PsdUridine_synth_RsuA/RluA"/>
</dbReference>
<dbReference type="Gene3D" id="3.30.70.580">
    <property type="entry name" value="Pseudouridine synthase I, catalytic domain, N-terminal subdomain"/>
    <property type="match status" value="1"/>
</dbReference>
<dbReference type="AlphaFoldDB" id="A0A6J7BS72"/>
<dbReference type="Pfam" id="PF00849">
    <property type="entry name" value="PseudoU_synth_2"/>
    <property type="match status" value="1"/>
</dbReference>
<reference evidence="4" key="1">
    <citation type="submission" date="2020-05" db="EMBL/GenBank/DDBJ databases">
        <authorList>
            <person name="Chiriac C."/>
            <person name="Salcher M."/>
            <person name="Ghai R."/>
            <person name="Kavagutti S V."/>
        </authorList>
    </citation>
    <scope>NUCLEOTIDE SEQUENCE</scope>
</reference>
<proteinExistence type="inferred from homology"/>
<evidence type="ECO:0000256" key="2">
    <source>
        <dbReference type="ARBA" id="ARBA00023235"/>
    </source>
</evidence>
<dbReference type="InterPro" id="IPR020103">
    <property type="entry name" value="PsdUridine_synth_cat_dom_sf"/>
</dbReference>
<comment type="similarity">
    <text evidence="1">Belongs to the pseudouridine synthase RsuA family.</text>
</comment>
<dbReference type="PANTHER" id="PTHR47683">
    <property type="entry name" value="PSEUDOURIDINE SYNTHASE FAMILY PROTEIN-RELATED"/>
    <property type="match status" value="1"/>
</dbReference>
<dbReference type="InterPro" id="IPR020094">
    <property type="entry name" value="TruA/RsuA/RluB/E/F_N"/>
</dbReference>
<dbReference type="GO" id="GO:0009982">
    <property type="term" value="F:pseudouridine synthase activity"/>
    <property type="evidence" value="ECO:0007669"/>
    <property type="project" value="InterPro"/>
</dbReference>